<dbReference type="GO" id="GO:0006283">
    <property type="term" value="P:transcription-coupled nucleotide-excision repair"/>
    <property type="evidence" value="ECO:0007669"/>
    <property type="project" value="TreeGrafter"/>
</dbReference>
<dbReference type="GO" id="GO:0008270">
    <property type="term" value="F:zinc ion binding"/>
    <property type="evidence" value="ECO:0007669"/>
    <property type="project" value="UniProtKB-KW"/>
</dbReference>
<evidence type="ECO:0000259" key="8">
    <source>
        <dbReference type="PROSITE" id="PS51133"/>
    </source>
</evidence>
<accession>A0A292PNK9</accession>
<evidence type="ECO:0000313" key="10">
    <source>
        <dbReference type="Proteomes" id="UP001412239"/>
    </source>
</evidence>
<evidence type="ECO:0000256" key="6">
    <source>
        <dbReference type="ARBA" id="ARBA00042129"/>
    </source>
</evidence>
<gene>
    <name evidence="9" type="ORF">GSTUAT00007831001</name>
</gene>
<keyword evidence="4 7" id="KW-0863">Zinc-finger</keyword>
<dbReference type="GO" id="GO:0001193">
    <property type="term" value="P:maintenance of transcriptional fidelity during transcription elongation by RNA polymerase II"/>
    <property type="evidence" value="ECO:0007669"/>
    <property type="project" value="TreeGrafter"/>
</dbReference>
<dbReference type="PROSITE" id="PS51133">
    <property type="entry name" value="ZF_TFIIS_2"/>
    <property type="match status" value="1"/>
</dbReference>
<keyword evidence="3" id="KW-0479">Metal-binding</keyword>
<dbReference type="GO" id="GO:0003676">
    <property type="term" value="F:nucleic acid binding"/>
    <property type="evidence" value="ECO:0007669"/>
    <property type="project" value="InterPro"/>
</dbReference>
<dbReference type="Proteomes" id="UP001412239">
    <property type="component" value="Unassembled WGS sequence"/>
</dbReference>
<dbReference type="CDD" id="cd10508">
    <property type="entry name" value="Zn-ribbon_RPB9"/>
    <property type="match status" value="1"/>
</dbReference>
<comment type="subunit">
    <text evidence="1">Component of the RNA polymerase II (Pol II) complex consisting of 12 subunits.</text>
</comment>
<protein>
    <recommendedName>
        <fullName evidence="2">DNA-directed RNA polymerase II subunit RPB9</fullName>
    </recommendedName>
    <alternativeName>
        <fullName evidence="6">DNA-directed RNA polymerase II subunit 9</fullName>
    </alternativeName>
</protein>
<keyword evidence="10" id="KW-1185">Reference proteome</keyword>
<dbReference type="Gene3D" id="2.20.25.10">
    <property type="match status" value="2"/>
</dbReference>
<dbReference type="GO" id="GO:0003899">
    <property type="term" value="F:DNA-directed RNA polymerase activity"/>
    <property type="evidence" value="ECO:0007669"/>
    <property type="project" value="InterPro"/>
</dbReference>
<proteinExistence type="predicted"/>
<evidence type="ECO:0000256" key="1">
    <source>
        <dbReference type="ARBA" id="ARBA00011730"/>
    </source>
</evidence>
<organism evidence="9 10">
    <name type="scientific">Tuber aestivum</name>
    <name type="common">summer truffle</name>
    <dbReference type="NCBI Taxonomy" id="59557"/>
    <lineage>
        <taxon>Eukaryota</taxon>
        <taxon>Fungi</taxon>
        <taxon>Dikarya</taxon>
        <taxon>Ascomycota</taxon>
        <taxon>Pezizomycotina</taxon>
        <taxon>Pezizomycetes</taxon>
        <taxon>Pezizales</taxon>
        <taxon>Tuberaceae</taxon>
        <taxon>Tuber</taxon>
    </lineage>
</organism>
<dbReference type="InterPro" id="IPR012164">
    <property type="entry name" value="Rpa12/Rpb9/Rpc10/TFS"/>
</dbReference>
<keyword evidence="5" id="KW-0862">Zinc</keyword>
<dbReference type="InterPro" id="IPR001222">
    <property type="entry name" value="Znf_TFIIS"/>
</dbReference>
<evidence type="ECO:0000256" key="7">
    <source>
        <dbReference type="PROSITE-ProRule" id="PRU00472"/>
    </source>
</evidence>
<dbReference type="InterPro" id="IPR034012">
    <property type="entry name" value="Zn_ribbon_RPB9_C"/>
</dbReference>
<dbReference type="GO" id="GO:0005665">
    <property type="term" value="C:RNA polymerase II, core complex"/>
    <property type="evidence" value="ECO:0007669"/>
    <property type="project" value="TreeGrafter"/>
</dbReference>
<dbReference type="GO" id="GO:0006367">
    <property type="term" value="P:transcription initiation at RNA polymerase II promoter"/>
    <property type="evidence" value="ECO:0007669"/>
    <property type="project" value="TreeGrafter"/>
</dbReference>
<feature type="domain" description="TFIIS-type" evidence="8">
    <location>
        <begin position="99"/>
        <end position="153"/>
    </location>
</feature>
<evidence type="ECO:0000313" key="9">
    <source>
        <dbReference type="EMBL" id="CUS08077.1"/>
    </source>
</evidence>
<evidence type="ECO:0000256" key="5">
    <source>
        <dbReference type="ARBA" id="ARBA00022833"/>
    </source>
</evidence>
<sequence length="153" mass="16800">MSDAGTPAPTTGGRREKVAFRFCRECSNMLYPHEVCFGRRYMAGARDRVNNTLMYRCRTCQATESASNNCVFRNTLGGSTGETAGVTTDVGSDPTLPRSMKPCPKCGENECVFFQSQQRTEDTKMAGLPLPHKMATNAAQRLFHVCCSCGTIH</sequence>
<dbReference type="Pfam" id="PF01096">
    <property type="entry name" value="Zn_ribbon_TFIIS"/>
    <property type="match status" value="1"/>
</dbReference>
<feature type="non-terminal residue" evidence="9">
    <location>
        <position position="1"/>
    </location>
</feature>
<reference evidence="9" key="1">
    <citation type="submission" date="2015-10" db="EMBL/GenBank/DDBJ databases">
        <authorList>
            <person name="Regsiter A."/>
            <person name="william w."/>
        </authorList>
    </citation>
    <scope>NUCLEOTIDE SEQUENCE</scope>
    <source>
        <strain evidence="9">Montdore</strain>
    </source>
</reference>
<dbReference type="PANTHER" id="PTHR11239">
    <property type="entry name" value="DNA-DIRECTED RNA POLYMERASE"/>
    <property type="match status" value="1"/>
</dbReference>
<evidence type="ECO:0000256" key="2">
    <source>
        <dbReference type="ARBA" id="ARBA00015926"/>
    </source>
</evidence>
<evidence type="ECO:0000256" key="4">
    <source>
        <dbReference type="ARBA" id="ARBA00022771"/>
    </source>
</evidence>
<name>A0A292PNK9_9PEZI</name>
<dbReference type="PANTHER" id="PTHR11239:SF1">
    <property type="entry name" value="DNA-DIRECTED RNA POLYMERASE II SUBUNIT RPB9"/>
    <property type="match status" value="1"/>
</dbReference>
<evidence type="ECO:0000256" key="3">
    <source>
        <dbReference type="ARBA" id="ARBA00022723"/>
    </source>
</evidence>
<dbReference type="EMBL" id="LN891147">
    <property type="protein sequence ID" value="CUS08077.1"/>
    <property type="molecule type" value="Genomic_DNA"/>
</dbReference>
<dbReference type="AlphaFoldDB" id="A0A292PNK9"/>
<dbReference type="SUPFAM" id="SSF57783">
    <property type="entry name" value="Zinc beta-ribbon"/>
    <property type="match status" value="2"/>
</dbReference>